<gene>
    <name evidence="4" type="ORF">G9U52_31210</name>
</gene>
<keyword evidence="5" id="KW-1185">Reference proteome</keyword>
<feature type="transmembrane region" description="Helical" evidence="1">
    <location>
        <begin position="315"/>
        <end position="335"/>
    </location>
</feature>
<evidence type="ECO:0000313" key="5">
    <source>
        <dbReference type="Proteomes" id="UP001165962"/>
    </source>
</evidence>
<name>A0ABX0JK83_9BACL</name>
<feature type="transmembrane region" description="Helical" evidence="1">
    <location>
        <begin position="201"/>
        <end position="224"/>
    </location>
</feature>
<feature type="transmembrane region" description="Helical" evidence="1">
    <location>
        <begin position="657"/>
        <end position="675"/>
    </location>
</feature>
<keyword evidence="1" id="KW-1133">Transmembrane helix</keyword>
<accession>A0ABX0JK83</accession>
<reference evidence="4" key="1">
    <citation type="submission" date="2020-03" db="EMBL/GenBank/DDBJ databases">
        <title>Draft sequencing of Paenibacilllus sp. S3N08.</title>
        <authorList>
            <person name="Kim D.-U."/>
        </authorList>
    </citation>
    <scope>NUCLEOTIDE SEQUENCE</scope>
    <source>
        <strain evidence="4">S3N08</strain>
    </source>
</reference>
<feature type="domain" description="DUF7657" evidence="3">
    <location>
        <begin position="198"/>
        <end position="596"/>
    </location>
</feature>
<evidence type="ECO:0000259" key="2">
    <source>
        <dbReference type="Pfam" id="PF24672"/>
    </source>
</evidence>
<feature type="transmembrane region" description="Helical" evidence="1">
    <location>
        <begin position="517"/>
        <end position="534"/>
    </location>
</feature>
<feature type="transmembrane region" description="Helical" evidence="1">
    <location>
        <begin position="367"/>
        <end position="382"/>
    </location>
</feature>
<feature type="transmembrane region" description="Helical" evidence="1">
    <location>
        <begin position="541"/>
        <end position="558"/>
    </location>
</feature>
<evidence type="ECO:0000256" key="1">
    <source>
        <dbReference type="SAM" id="Phobius"/>
    </source>
</evidence>
<keyword evidence="1" id="KW-0472">Membrane</keyword>
<dbReference type="EMBL" id="JAAOIW010000017">
    <property type="protein sequence ID" value="NHN34275.1"/>
    <property type="molecule type" value="Genomic_DNA"/>
</dbReference>
<dbReference type="Proteomes" id="UP001165962">
    <property type="component" value="Unassembled WGS sequence"/>
</dbReference>
<keyword evidence="1" id="KW-0812">Transmembrane</keyword>
<comment type="caution">
    <text evidence="4">The sequence shown here is derived from an EMBL/GenBank/DDBJ whole genome shotgun (WGS) entry which is preliminary data.</text>
</comment>
<dbReference type="InterPro" id="IPR056074">
    <property type="entry name" value="DUF7657"/>
</dbReference>
<feature type="domain" description="DUF7654" evidence="2">
    <location>
        <begin position="684"/>
        <end position="821"/>
    </location>
</feature>
<feature type="transmembrane region" description="Helical" evidence="1">
    <location>
        <begin position="416"/>
        <end position="436"/>
    </location>
</feature>
<evidence type="ECO:0000259" key="3">
    <source>
        <dbReference type="Pfam" id="PF24677"/>
    </source>
</evidence>
<proteinExistence type="predicted"/>
<dbReference type="Pfam" id="PF24672">
    <property type="entry name" value="DUF7654"/>
    <property type="match status" value="1"/>
</dbReference>
<feature type="transmembrane region" description="Helical" evidence="1">
    <location>
        <begin position="342"/>
        <end position="361"/>
    </location>
</feature>
<feature type="transmembrane region" description="Helical" evidence="1">
    <location>
        <begin position="389"/>
        <end position="410"/>
    </location>
</feature>
<organism evidence="4 5">
    <name type="scientific">Paenibacillus agricola</name>
    <dbReference type="NCBI Taxonomy" id="2716264"/>
    <lineage>
        <taxon>Bacteria</taxon>
        <taxon>Bacillati</taxon>
        <taxon>Bacillota</taxon>
        <taxon>Bacilli</taxon>
        <taxon>Bacillales</taxon>
        <taxon>Paenibacillaceae</taxon>
        <taxon>Paenibacillus</taxon>
    </lineage>
</organism>
<dbReference type="InterPro" id="IPR056071">
    <property type="entry name" value="DUF7654"/>
</dbReference>
<sequence length="823" mass="96051">MTSSSFKKKNVAVWFLLILLISLFIEIFIFNFYSIYNNIRINNLLSQDITKKSNIPKDLNLNEFSRYTSLTNDAWLEYKDLNTQVKTIKIELEHSRPNAMFQIFYTTPSDPNYSEENSLVSVVSPVIYMNFNNGTTINNLRLDLTDKAGDSIKLLKVEINPPYELSFNILRYLFVFCLINVSYFLLLLMRKYKHEIIKYRYYIALIVFSFLVLGNIHGSSIGMWDNYVIEKMDDKHSTTLIGEPRSIRSDEWLVQTPWFLSQTQNDEFFPIRNDNIRSDGQNMLIANVPTFSIHLLARPHFWGFILFGKDYGLSWYWMLRLMLLFMLSFELSMFLSNKNLKISIIGSLCISLSPAIQWWYNTSVVDIIIYVQGAIVSALYYVRSDGRKWVRIFFVSSLTLSITGFILVLYPPLQVPLGYMLLIFLGFILIPNIKTLINNKFELIAIIICILYVIVSISTFILESIDDINLILNTIYPGKRVITGGNFDIKELQSYLISWLLPYKDVTFSNRSEVSNFINFFPAILLSFAAIYRYETQNRKLIITLFIYLLFLTSWLILEYPLSISKITLFSYVTEKRLGFIVIGLISIYLFMWAASIFATKKPLTRYVSFLICIIVTIIYYISLFQTQMHSYLGDILSWITIIFFVALNYFLIRGRLYIFTVLMFIMIIVSGATVNPVAHGTASIYEKEISHQLMNIKLMKPNAKWVSVNNNVNSQFLVALGLKTFNSVHYYPDFKSWNILDPSQEFKEVYNRFAHIKILLTDEKTSFKLIQPDLFQVHLNVMDLKKVGIDYVLSQGEFKSEILQKIYYSPKDNLYIYQVITY</sequence>
<feature type="transmembrane region" description="Helical" evidence="1">
    <location>
        <begin position="169"/>
        <end position="189"/>
    </location>
</feature>
<feature type="transmembrane region" description="Helical" evidence="1">
    <location>
        <begin position="443"/>
        <end position="462"/>
    </location>
</feature>
<dbReference type="Pfam" id="PF24677">
    <property type="entry name" value="DUF7657"/>
    <property type="match status" value="1"/>
</dbReference>
<feature type="transmembrane region" description="Helical" evidence="1">
    <location>
        <begin position="12"/>
        <end position="36"/>
    </location>
</feature>
<feature type="transmembrane region" description="Helical" evidence="1">
    <location>
        <begin position="607"/>
        <end position="624"/>
    </location>
</feature>
<evidence type="ECO:0000313" key="4">
    <source>
        <dbReference type="EMBL" id="NHN34275.1"/>
    </source>
</evidence>
<feature type="transmembrane region" description="Helical" evidence="1">
    <location>
        <begin position="578"/>
        <end position="600"/>
    </location>
</feature>
<protein>
    <submittedName>
        <fullName evidence="4">Uncharacterized protein</fullName>
    </submittedName>
</protein>
<feature type="transmembrane region" description="Helical" evidence="1">
    <location>
        <begin position="636"/>
        <end position="652"/>
    </location>
</feature>